<dbReference type="EMBL" id="SEKV01000517">
    <property type="protein sequence ID" value="TFY56282.1"/>
    <property type="molecule type" value="Genomic_DNA"/>
</dbReference>
<evidence type="ECO:0000256" key="1">
    <source>
        <dbReference type="SAM" id="MobiDB-lite"/>
    </source>
</evidence>
<protein>
    <submittedName>
        <fullName evidence="2">Uncharacterized protein</fullName>
    </submittedName>
</protein>
<feature type="region of interest" description="Disordered" evidence="1">
    <location>
        <begin position="346"/>
        <end position="380"/>
    </location>
</feature>
<feature type="compositionally biased region" description="Basic and acidic residues" evidence="1">
    <location>
        <begin position="367"/>
        <end position="380"/>
    </location>
</feature>
<dbReference type="Proteomes" id="UP000298390">
    <property type="component" value="Unassembled WGS sequence"/>
</dbReference>
<feature type="region of interest" description="Disordered" evidence="1">
    <location>
        <begin position="306"/>
        <end position="325"/>
    </location>
</feature>
<proteinExistence type="predicted"/>
<sequence length="380" mass="42645">MVGKLSLGDYLILQEAGMIGLPDYVPDHVDADVLEGLSLVDSPFNWYAIGNIVFHILSNDHFMQMLDTWIEQQGGNVQLPPLVEEFWEWQYPEEDSSGNVSPGLSLRRRLITAKLWNRKEELRKLESLWTSNGWMLLSLGEYLDLGLNHQPEVSLAEWLAANPDLECFPCAWCDSDEDRSVGNLDDLIDDEAEEDDADMQVDEDEDVEDFEDRGKDVHLESDILIEGSVGNEHWTLDYRGHFFMNSKRNSSLGNSKYSSIDDLNIAAAFNRYSSFAFVATNRDAVADEDMPQVLSMLCRQVTGQLEASGSGASGSQAGPGPSTEQNLNLQILGVLDRMDLRLQHLEAAGTQPARHVRKGKKSRGKGKGKERARDDMDKYE</sequence>
<comment type="caution">
    <text evidence="2">The sequence shown here is derived from an EMBL/GenBank/DDBJ whole genome shotgun (WGS) entry which is preliminary data.</text>
</comment>
<reference evidence="2 3" key="1">
    <citation type="submission" date="2019-01" db="EMBL/GenBank/DDBJ databases">
        <title>Genome sequencing of the rare red list fungi Fomitopsis rosea.</title>
        <authorList>
            <person name="Buettner E."/>
            <person name="Kellner H."/>
        </authorList>
    </citation>
    <scope>NUCLEOTIDE SEQUENCE [LARGE SCALE GENOMIC DNA]</scope>
    <source>
        <strain evidence="2 3">DSM 105464</strain>
    </source>
</reference>
<feature type="compositionally biased region" description="Basic residues" evidence="1">
    <location>
        <begin position="354"/>
        <end position="366"/>
    </location>
</feature>
<accession>A0A4Y9Y2G6</accession>
<organism evidence="2 3">
    <name type="scientific">Rhodofomes roseus</name>
    <dbReference type="NCBI Taxonomy" id="34475"/>
    <lineage>
        <taxon>Eukaryota</taxon>
        <taxon>Fungi</taxon>
        <taxon>Dikarya</taxon>
        <taxon>Basidiomycota</taxon>
        <taxon>Agaricomycotina</taxon>
        <taxon>Agaricomycetes</taxon>
        <taxon>Polyporales</taxon>
        <taxon>Rhodofomes</taxon>
    </lineage>
</organism>
<name>A0A4Y9Y2G6_9APHY</name>
<gene>
    <name evidence="2" type="ORF">EVJ58_g7734</name>
</gene>
<dbReference type="AlphaFoldDB" id="A0A4Y9Y2G6"/>
<feature type="compositionally biased region" description="Low complexity" evidence="1">
    <location>
        <begin position="307"/>
        <end position="322"/>
    </location>
</feature>
<evidence type="ECO:0000313" key="3">
    <source>
        <dbReference type="Proteomes" id="UP000298390"/>
    </source>
</evidence>
<evidence type="ECO:0000313" key="2">
    <source>
        <dbReference type="EMBL" id="TFY56282.1"/>
    </source>
</evidence>